<proteinExistence type="predicted"/>
<organism evidence="1 2">
    <name type="scientific">Cucumis melo var. makuwa</name>
    <name type="common">Oriental melon</name>
    <dbReference type="NCBI Taxonomy" id="1194695"/>
    <lineage>
        <taxon>Eukaryota</taxon>
        <taxon>Viridiplantae</taxon>
        <taxon>Streptophyta</taxon>
        <taxon>Embryophyta</taxon>
        <taxon>Tracheophyta</taxon>
        <taxon>Spermatophyta</taxon>
        <taxon>Magnoliopsida</taxon>
        <taxon>eudicotyledons</taxon>
        <taxon>Gunneridae</taxon>
        <taxon>Pentapetalae</taxon>
        <taxon>rosids</taxon>
        <taxon>fabids</taxon>
        <taxon>Cucurbitales</taxon>
        <taxon>Cucurbitaceae</taxon>
        <taxon>Benincaseae</taxon>
        <taxon>Cucumis</taxon>
    </lineage>
</organism>
<accession>A0A5A7UL99</accession>
<sequence length="123" mass="13613">MIEENLLSVAKSIERLVIQAEKQQQLLKCLEGIAKEKSTIFGGVEEWSSRGSTIESIIEGGCMTLKEIKIEGKMNKSEGDENSNDRSKFKKVEMPVFSGSDLDSWLLELIATSKSINGGIMRS</sequence>
<dbReference type="Proteomes" id="UP000321393">
    <property type="component" value="Unassembled WGS sequence"/>
</dbReference>
<reference evidence="1 2" key="1">
    <citation type="submission" date="2019-08" db="EMBL/GenBank/DDBJ databases">
        <title>Draft genome sequences of two oriental melons (Cucumis melo L. var makuwa).</title>
        <authorList>
            <person name="Kwon S.-Y."/>
        </authorList>
    </citation>
    <scope>NUCLEOTIDE SEQUENCE [LARGE SCALE GENOMIC DNA]</scope>
    <source>
        <strain evidence="2">cv. SW 3</strain>
        <tissue evidence="1">Leaf</tissue>
    </source>
</reference>
<evidence type="ECO:0000313" key="2">
    <source>
        <dbReference type="Proteomes" id="UP000321393"/>
    </source>
</evidence>
<comment type="caution">
    <text evidence="1">The sequence shown here is derived from an EMBL/GenBank/DDBJ whole genome shotgun (WGS) entry which is preliminary data.</text>
</comment>
<evidence type="ECO:0000313" key="1">
    <source>
        <dbReference type="EMBL" id="KAA0054239.1"/>
    </source>
</evidence>
<dbReference type="AlphaFoldDB" id="A0A5A7UL99"/>
<name>A0A5A7UL99_CUCMM</name>
<dbReference type="EMBL" id="SSTE01008862">
    <property type="protein sequence ID" value="KAA0054239.1"/>
    <property type="molecule type" value="Genomic_DNA"/>
</dbReference>
<gene>
    <name evidence="1" type="ORF">E6C27_scaffold131G001840</name>
</gene>
<protein>
    <submittedName>
        <fullName evidence="1">Histone-lysine N-methyltransferase ASHR1 isoform X3</fullName>
    </submittedName>
</protein>